<gene>
    <name evidence="8" type="ORF">CEJ45_22515</name>
</gene>
<dbReference type="GO" id="GO:0006520">
    <property type="term" value="P:amino acid metabolic process"/>
    <property type="evidence" value="ECO:0007669"/>
    <property type="project" value="InterPro"/>
</dbReference>
<dbReference type="InterPro" id="IPR015424">
    <property type="entry name" value="PyrdxlP-dep_Trfase"/>
</dbReference>
<dbReference type="NCBIfam" id="NF005601">
    <property type="entry name" value="PRK07337.1"/>
    <property type="match status" value="1"/>
</dbReference>
<dbReference type="PANTHER" id="PTHR46383:SF2">
    <property type="entry name" value="AMINOTRANSFERASE"/>
    <property type="match status" value="1"/>
</dbReference>
<dbReference type="Proteomes" id="UP000214747">
    <property type="component" value="Unassembled WGS sequence"/>
</dbReference>
<evidence type="ECO:0000313" key="8">
    <source>
        <dbReference type="EMBL" id="OWY32278.1"/>
    </source>
</evidence>
<dbReference type="EC" id="2.6.1.-" evidence="6"/>
<dbReference type="GO" id="GO:0008483">
    <property type="term" value="F:transaminase activity"/>
    <property type="evidence" value="ECO:0007669"/>
    <property type="project" value="UniProtKB-KW"/>
</dbReference>
<proteinExistence type="inferred from homology"/>
<dbReference type="RefSeq" id="WP_088757279.1">
    <property type="nucleotide sequence ID" value="NZ_JARJFG010000042.1"/>
</dbReference>
<feature type="domain" description="Aminotransferase class I/classII large" evidence="7">
    <location>
        <begin position="34"/>
        <end position="382"/>
    </location>
</feature>
<dbReference type="Gene3D" id="3.40.640.10">
    <property type="entry name" value="Type I PLP-dependent aspartate aminotransferase-like (Major domain)"/>
    <property type="match status" value="1"/>
</dbReference>
<evidence type="ECO:0000256" key="5">
    <source>
        <dbReference type="ARBA" id="ARBA00022898"/>
    </source>
</evidence>
<evidence type="ECO:0000259" key="7">
    <source>
        <dbReference type="Pfam" id="PF00155"/>
    </source>
</evidence>
<accession>A0A225SSF1</accession>
<keyword evidence="4 6" id="KW-0808">Transferase</keyword>
<dbReference type="PROSITE" id="PS00105">
    <property type="entry name" value="AA_TRANSFER_CLASS_1"/>
    <property type="match status" value="1"/>
</dbReference>
<comment type="similarity">
    <text evidence="2 6">Belongs to the class-I pyridoxal-phosphate-dependent aminotransferase family.</text>
</comment>
<dbReference type="Pfam" id="PF00155">
    <property type="entry name" value="Aminotran_1_2"/>
    <property type="match status" value="1"/>
</dbReference>
<sequence>MNLNQLASRLQHIAPFHVMELSKKAEVLAQQGRDLIHMGIGEPDFTAPPAVVEAATRAMAEGKMQYTSATGLPALRTAISDHYRSVYGLEIAPERIVITAGASAALLLACAALVERDTEVLMPDPSYPCNRHFVAAFEGRAKLIASGPEHRFQLSAQMVREHWGDKTRGVLLASPSNPTGTSIVPEELRAILGEVRQRGGFTIVDEIYQGLSYEGAPFSALSLGEDVVVINSFSKYFNMTGWRLGWLVLPPALVPQVEKLAQNLLICASSIAQHAAVACFTPETLAIYEERKAEFKRRRDYIVPALESLGFTVPVVPDGAFYVYADCSALSDDADQLSLDMLYEAGVVLVPGLDFGPFTARRYIRLSYATSMEKLQEAVARLRVFFESRRKAA</sequence>
<dbReference type="InterPro" id="IPR015421">
    <property type="entry name" value="PyrdxlP-dep_Trfase_major"/>
</dbReference>
<dbReference type="SUPFAM" id="SSF53383">
    <property type="entry name" value="PLP-dependent transferases"/>
    <property type="match status" value="1"/>
</dbReference>
<comment type="caution">
    <text evidence="8">The sequence shown here is derived from an EMBL/GenBank/DDBJ whole genome shotgun (WGS) entry which is preliminary data.</text>
</comment>
<evidence type="ECO:0000256" key="2">
    <source>
        <dbReference type="ARBA" id="ARBA00007441"/>
    </source>
</evidence>
<dbReference type="GO" id="GO:0030170">
    <property type="term" value="F:pyridoxal phosphate binding"/>
    <property type="evidence" value="ECO:0007669"/>
    <property type="project" value="InterPro"/>
</dbReference>
<dbReference type="PANTHER" id="PTHR46383">
    <property type="entry name" value="ASPARTATE AMINOTRANSFERASE"/>
    <property type="match status" value="1"/>
</dbReference>
<comment type="cofactor">
    <cofactor evidence="1 6">
        <name>pyridoxal 5'-phosphate</name>
        <dbReference type="ChEBI" id="CHEBI:597326"/>
    </cofactor>
</comment>
<organism evidence="8 9">
    <name type="scientific">Herbaspirillum aquaticum</name>
    <dbReference type="NCBI Taxonomy" id="568783"/>
    <lineage>
        <taxon>Bacteria</taxon>
        <taxon>Pseudomonadati</taxon>
        <taxon>Pseudomonadota</taxon>
        <taxon>Betaproteobacteria</taxon>
        <taxon>Burkholderiales</taxon>
        <taxon>Oxalobacteraceae</taxon>
        <taxon>Herbaspirillum</taxon>
    </lineage>
</organism>
<protein>
    <recommendedName>
        <fullName evidence="6">Aminotransferase</fullName>
        <ecNumber evidence="6">2.6.1.-</ecNumber>
    </recommendedName>
</protein>
<keyword evidence="5" id="KW-0663">Pyridoxal phosphate</keyword>
<evidence type="ECO:0000313" key="9">
    <source>
        <dbReference type="Proteomes" id="UP000214747"/>
    </source>
</evidence>
<dbReference type="InterPro" id="IPR004838">
    <property type="entry name" value="NHTrfase_class1_PyrdxlP-BS"/>
</dbReference>
<dbReference type="InterPro" id="IPR004839">
    <property type="entry name" value="Aminotransferase_I/II_large"/>
</dbReference>
<keyword evidence="3 6" id="KW-0032">Aminotransferase</keyword>
<evidence type="ECO:0000256" key="1">
    <source>
        <dbReference type="ARBA" id="ARBA00001933"/>
    </source>
</evidence>
<dbReference type="AlphaFoldDB" id="A0A225SSF1"/>
<dbReference type="CDD" id="cd00609">
    <property type="entry name" value="AAT_like"/>
    <property type="match status" value="1"/>
</dbReference>
<evidence type="ECO:0000256" key="3">
    <source>
        <dbReference type="ARBA" id="ARBA00022576"/>
    </source>
</evidence>
<evidence type="ECO:0000256" key="4">
    <source>
        <dbReference type="ARBA" id="ARBA00022679"/>
    </source>
</evidence>
<dbReference type="EMBL" id="NJGV01000028">
    <property type="protein sequence ID" value="OWY32278.1"/>
    <property type="molecule type" value="Genomic_DNA"/>
</dbReference>
<reference evidence="8 9" key="1">
    <citation type="journal article" date="2010" name="Int. J. Syst. Evol. Microbiol.">
        <title>Reclassification of Herbaspirillum putei as a later heterotypic synonym of Herbaspirillum huttiense, with the description of H. huttiense subsp. huttiense subsp. nov. and H. huttiense subsp. putei subsp. nov., comb. nov., and description of Herbaspirillum aquaticum sp. nov.</title>
        <authorList>
            <person name="Dobritsa A.P."/>
            <person name="Reddy M.C."/>
            <person name="Samadpour M."/>
        </authorList>
    </citation>
    <scope>NUCLEOTIDE SEQUENCE [LARGE SCALE GENOMIC DNA]</scope>
    <source>
        <strain evidence="8 9">IEH 4430</strain>
    </source>
</reference>
<name>A0A225SSF1_9BURK</name>
<keyword evidence="9" id="KW-1185">Reference proteome</keyword>
<evidence type="ECO:0000256" key="6">
    <source>
        <dbReference type="RuleBase" id="RU000481"/>
    </source>
</evidence>
<dbReference type="InterPro" id="IPR050596">
    <property type="entry name" value="AspAT/PAT-like"/>
</dbReference>